<dbReference type="InterPro" id="IPR011330">
    <property type="entry name" value="Glyco_hydro/deAcase_b/a-brl"/>
</dbReference>
<evidence type="ECO:0000256" key="2">
    <source>
        <dbReference type="ARBA" id="ARBA00022801"/>
    </source>
</evidence>
<protein>
    <submittedName>
        <fullName evidence="4">Polysaccharide deacetylase family protein</fullName>
    </submittedName>
</protein>
<dbReference type="Gene3D" id="3.20.20.370">
    <property type="entry name" value="Glycoside hydrolase/deacetylase"/>
    <property type="match status" value="1"/>
</dbReference>
<dbReference type="SUPFAM" id="SSF88713">
    <property type="entry name" value="Glycoside hydrolase/deacetylase"/>
    <property type="match status" value="1"/>
</dbReference>
<dbReference type="Proteomes" id="UP001316087">
    <property type="component" value="Unassembled WGS sequence"/>
</dbReference>
<evidence type="ECO:0000313" key="5">
    <source>
        <dbReference type="Proteomes" id="UP001316087"/>
    </source>
</evidence>
<sequence length="231" mass="26439">MFTAISVVYVIDRTSAEKGRKYYEDAGYIIWDIQTEKKVVALTFDDGPQATHTENVLNLLDQYDAKGTFFIVGQQAEKYPQIVRRMYETGHEIANHTYSHPYSKSVPKVMKEIEKTNEILYSITGFSTKLFRPVEGNYTDELVTEVAREGYKLVMWSWHLDTEDWKDPGVNKIVNTVLTGIEQGDVVLFHDGGGNREQTVQALEKILPELKKQGYSFVTISEMLRLQQAGK</sequence>
<dbReference type="RefSeq" id="WP_241369339.1">
    <property type="nucleotide sequence ID" value="NZ_JAKZFC010000003.1"/>
</dbReference>
<evidence type="ECO:0000256" key="1">
    <source>
        <dbReference type="ARBA" id="ARBA00022723"/>
    </source>
</evidence>
<gene>
    <name evidence="4" type="ORF">LZ480_10270</name>
</gene>
<dbReference type="PROSITE" id="PS51677">
    <property type="entry name" value="NODB"/>
    <property type="match status" value="1"/>
</dbReference>
<evidence type="ECO:0000259" key="3">
    <source>
        <dbReference type="PROSITE" id="PS51677"/>
    </source>
</evidence>
<proteinExistence type="predicted"/>
<feature type="domain" description="NodB homology" evidence="3">
    <location>
        <begin position="38"/>
        <end position="218"/>
    </location>
</feature>
<reference evidence="4 5" key="1">
    <citation type="submission" date="2022-03" db="EMBL/GenBank/DDBJ databases">
        <authorList>
            <person name="Jo J.-H."/>
            <person name="Im W.-T."/>
        </authorList>
    </citation>
    <scope>NUCLEOTIDE SEQUENCE [LARGE SCALE GENOMIC DNA]</scope>
    <source>
        <strain evidence="4 5">MA9</strain>
    </source>
</reference>
<name>A0ABS9UD63_9BACL</name>
<evidence type="ECO:0000313" key="4">
    <source>
        <dbReference type="EMBL" id="MCH7322276.1"/>
    </source>
</evidence>
<dbReference type="InterPro" id="IPR050248">
    <property type="entry name" value="Polysacc_deacetylase_ArnD"/>
</dbReference>
<dbReference type="EMBL" id="JAKZFC010000003">
    <property type="protein sequence ID" value="MCH7322276.1"/>
    <property type="molecule type" value="Genomic_DNA"/>
</dbReference>
<dbReference type="PANTHER" id="PTHR10587">
    <property type="entry name" value="GLYCOSYL TRANSFERASE-RELATED"/>
    <property type="match status" value="1"/>
</dbReference>
<organism evidence="4 5">
    <name type="scientific">Solibacillus palustris</name>
    <dbReference type="NCBI Taxonomy" id="2908203"/>
    <lineage>
        <taxon>Bacteria</taxon>
        <taxon>Bacillati</taxon>
        <taxon>Bacillota</taxon>
        <taxon>Bacilli</taxon>
        <taxon>Bacillales</taxon>
        <taxon>Caryophanaceae</taxon>
        <taxon>Solibacillus</taxon>
    </lineage>
</organism>
<dbReference type="CDD" id="cd10917">
    <property type="entry name" value="CE4_NodB_like_6s_7s"/>
    <property type="match status" value="1"/>
</dbReference>
<keyword evidence="5" id="KW-1185">Reference proteome</keyword>
<keyword evidence="2" id="KW-0378">Hydrolase</keyword>
<dbReference type="Pfam" id="PF01522">
    <property type="entry name" value="Polysacc_deac_1"/>
    <property type="match status" value="1"/>
</dbReference>
<dbReference type="InterPro" id="IPR002509">
    <property type="entry name" value="NODB_dom"/>
</dbReference>
<accession>A0ABS9UD63</accession>
<keyword evidence="1" id="KW-0479">Metal-binding</keyword>
<comment type="caution">
    <text evidence="4">The sequence shown here is derived from an EMBL/GenBank/DDBJ whole genome shotgun (WGS) entry which is preliminary data.</text>
</comment>
<dbReference type="PANTHER" id="PTHR10587:SF133">
    <property type="entry name" value="CHITIN DEACETYLASE 1-RELATED"/>
    <property type="match status" value="1"/>
</dbReference>